<organism evidence="1">
    <name type="scientific">uncultured bacterium</name>
    <name type="common">gcode 4</name>
    <dbReference type="NCBI Taxonomy" id="1234023"/>
    <lineage>
        <taxon>Bacteria</taxon>
        <taxon>environmental samples</taxon>
    </lineage>
</organism>
<dbReference type="AlphaFoldDB" id="K2FYM8"/>
<name>K2FYM8_9BACT</name>
<proteinExistence type="predicted"/>
<dbReference type="EMBL" id="AMFJ01000603">
    <property type="protein sequence ID" value="EKE27007.1"/>
    <property type="molecule type" value="Genomic_DNA"/>
</dbReference>
<gene>
    <name evidence="1" type="ORF">ACD_4C00087G0003</name>
</gene>
<protein>
    <submittedName>
        <fullName evidence="1">Uncharacterized protein</fullName>
    </submittedName>
</protein>
<evidence type="ECO:0000313" key="1">
    <source>
        <dbReference type="EMBL" id="EKE27007.1"/>
    </source>
</evidence>
<accession>K2FYM8</accession>
<sequence length="147" mass="17735">MKITVCWSASFRGEKIEIRDQLIELWHVPLLDEWTEKIFKWEAPELEKQVKQESSEVKKKFDFIKMYYDFIVESDAVLICNFSKKSIKNYIWSNTFLEIGYAHVYWKKIFLLNPIPEKQEYILDELKAMDPIVLNWDLSLIKKICFT</sequence>
<comment type="caution">
    <text evidence="1">The sequence shown here is derived from an EMBL/GenBank/DDBJ whole genome shotgun (WGS) entry which is preliminary data.</text>
</comment>
<reference evidence="1" key="1">
    <citation type="journal article" date="2012" name="Science">
        <title>Fermentation, hydrogen, and sulfur metabolism in multiple uncultivated bacterial phyla.</title>
        <authorList>
            <person name="Wrighton K.C."/>
            <person name="Thomas B.C."/>
            <person name="Sharon I."/>
            <person name="Miller C.S."/>
            <person name="Castelle C.J."/>
            <person name="VerBerkmoes N.C."/>
            <person name="Wilkins M.J."/>
            <person name="Hettich R.L."/>
            <person name="Lipton M.S."/>
            <person name="Williams K.H."/>
            <person name="Long P.E."/>
            <person name="Banfield J.F."/>
        </authorList>
    </citation>
    <scope>NUCLEOTIDE SEQUENCE [LARGE SCALE GENOMIC DNA]</scope>
</reference>